<reference evidence="2 3" key="1">
    <citation type="submission" date="2019-10" db="EMBL/GenBank/DDBJ databases">
        <title>Paraburkholderia sp. isolated from nodules of Mimosa pudica from Brazilian Atlantic Forest soils.</title>
        <authorList>
            <person name="Paulitsch F."/>
            <person name="Hungria M."/>
            <person name="Dall'Agnol R."/>
        </authorList>
    </citation>
    <scope>NUCLEOTIDE SEQUENCE [LARGE SCALE GENOMIC DNA]</scope>
    <source>
        <strain evidence="2 3">CNPSo 3157</strain>
    </source>
</reference>
<comment type="caution">
    <text evidence="2">The sequence shown here is derived from an EMBL/GenBank/DDBJ whole genome shotgun (WGS) entry which is preliminary data.</text>
</comment>
<name>A0A7X1NJA2_9BURK</name>
<organism evidence="2 3">
    <name type="scientific">Paraburkholderia franconis</name>
    <dbReference type="NCBI Taxonomy" id="2654983"/>
    <lineage>
        <taxon>Bacteria</taxon>
        <taxon>Pseudomonadati</taxon>
        <taxon>Pseudomonadota</taxon>
        <taxon>Betaproteobacteria</taxon>
        <taxon>Burkholderiales</taxon>
        <taxon>Burkholderiaceae</taxon>
        <taxon>Paraburkholderia</taxon>
    </lineage>
</organism>
<dbReference type="EMBL" id="WHNP01000086">
    <property type="protein sequence ID" value="MPW23000.1"/>
    <property type="molecule type" value="Genomic_DNA"/>
</dbReference>
<accession>A0A7X1NJA2</accession>
<evidence type="ECO:0000313" key="2">
    <source>
        <dbReference type="EMBL" id="MPW23000.1"/>
    </source>
</evidence>
<feature type="region of interest" description="Disordered" evidence="1">
    <location>
        <begin position="34"/>
        <end position="56"/>
    </location>
</feature>
<feature type="compositionally biased region" description="Polar residues" evidence="1">
    <location>
        <begin position="37"/>
        <end position="56"/>
    </location>
</feature>
<gene>
    <name evidence="2" type="ORF">GCT13_41045</name>
</gene>
<dbReference type="Gene3D" id="3.30.160.60">
    <property type="entry name" value="Classic Zinc Finger"/>
    <property type="match status" value="1"/>
</dbReference>
<feature type="region of interest" description="Disordered" evidence="1">
    <location>
        <begin position="1"/>
        <end position="20"/>
    </location>
</feature>
<protein>
    <submittedName>
        <fullName evidence="2">Uncharacterized protein</fullName>
    </submittedName>
</protein>
<proteinExistence type="predicted"/>
<dbReference type="Proteomes" id="UP000484381">
    <property type="component" value="Unassembled WGS sequence"/>
</dbReference>
<evidence type="ECO:0000256" key="1">
    <source>
        <dbReference type="SAM" id="MobiDB-lite"/>
    </source>
</evidence>
<evidence type="ECO:0000313" key="3">
    <source>
        <dbReference type="Proteomes" id="UP000484381"/>
    </source>
</evidence>
<dbReference type="AlphaFoldDB" id="A0A7X1NJA2"/>
<sequence length="56" mass="6536">MAARPRIRRRASCPESLHEPRPGYYVWRNPVTKKTNRSGTFLSNKRSSTCSRSTQR</sequence>
<feature type="compositionally biased region" description="Basic residues" evidence="1">
    <location>
        <begin position="1"/>
        <end position="11"/>
    </location>
</feature>
<keyword evidence="3" id="KW-1185">Reference proteome</keyword>